<evidence type="ECO:0000256" key="3">
    <source>
        <dbReference type="ARBA" id="ARBA00022759"/>
    </source>
</evidence>
<evidence type="ECO:0000256" key="5">
    <source>
        <dbReference type="ARBA" id="ARBA00023157"/>
    </source>
</evidence>
<organism evidence="7 8">
    <name type="scientific">Nibrella saemangeumensis</name>
    <dbReference type="NCBI Taxonomy" id="1084526"/>
    <lineage>
        <taxon>Bacteria</taxon>
        <taxon>Pseudomonadati</taxon>
        <taxon>Bacteroidota</taxon>
        <taxon>Cytophagia</taxon>
        <taxon>Cytophagales</taxon>
        <taxon>Spirosomataceae</taxon>
        <taxon>Nibrella</taxon>
    </lineage>
</organism>
<dbReference type="CDD" id="cd11010">
    <property type="entry name" value="S1-P1_nuclease"/>
    <property type="match status" value="1"/>
</dbReference>
<evidence type="ECO:0000313" key="7">
    <source>
        <dbReference type="EMBL" id="GAA4461502.1"/>
    </source>
</evidence>
<dbReference type="SUPFAM" id="SSF48537">
    <property type="entry name" value="Phospholipase C/P1 nuclease"/>
    <property type="match status" value="1"/>
</dbReference>
<dbReference type="Proteomes" id="UP001501175">
    <property type="component" value="Unassembled WGS sequence"/>
</dbReference>
<gene>
    <name evidence="7" type="ORF">GCM10023189_37040</name>
</gene>
<keyword evidence="8" id="KW-1185">Reference proteome</keyword>
<keyword evidence="2" id="KW-0479">Metal-binding</keyword>
<dbReference type="EMBL" id="BAABHD010000063">
    <property type="protein sequence ID" value="GAA4461502.1"/>
    <property type="molecule type" value="Genomic_DNA"/>
</dbReference>
<proteinExistence type="predicted"/>
<protein>
    <submittedName>
        <fullName evidence="7">S1/P1 nuclease</fullName>
    </submittedName>
</protein>
<evidence type="ECO:0000256" key="6">
    <source>
        <dbReference type="ARBA" id="ARBA00023180"/>
    </source>
</evidence>
<name>A0ABP8N544_9BACT</name>
<keyword evidence="5" id="KW-1015">Disulfide bond</keyword>
<evidence type="ECO:0000256" key="1">
    <source>
        <dbReference type="ARBA" id="ARBA00022722"/>
    </source>
</evidence>
<dbReference type="InterPro" id="IPR003154">
    <property type="entry name" value="S1/P1nuclease"/>
</dbReference>
<keyword evidence="6" id="KW-0325">Glycoprotein</keyword>
<accession>A0ABP8N544</accession>
<keyword evidence="4" id="KW-0378">Hydrolase</keyword>
<dbReference type="Gene3D" id="1.10.575.10">
    <property type="entry name" value="P1 Nuclease"/>
    <property type="match status" value="1"/>
</dbReference>
<reference evidence="8" key="1">
    <citation type="journal article" date="2019" name="Int. J. Syst. Evol. Microbiol.">
        <title>The Global Catalogue of Microorganisms (GCM) 10K type strain sequencing project: providing services to taxonomists for standard genome sequencing and annotation.</title>
        <authorList>
            <consortium name="The Broad Institute Genomics Platform"/>
            <consortium name="The Broad Institute Genome Sequencing Center for Infectious Disease"/>
            <person name="Wu L."/>
            <person name="Ma J."/>
        </authorList>
    </citation>
    <scope>NUCLEOTIDE SEQUENCE [LARGE SCALE GENOMIC DNA]</scope>
    <source>
        <strain evidence="8">JCM 17927</strain>
    </source>
</reference>
<dbReference type="RefSeq" id="WP_345245744.1">
    <property type="nucleotide sequence ID" value="NZ_BAABHD010000063.1"/>
</dbReference>
<comment type="caution">
    <text evidence="7">The sequence shown here is derived from an EMBL/GenBank/DDBJ whole genome shotgun (WGS) entry which is preliminary data.</text>
</comment>
<dbReference type="InterPro" id="IPR008947">
    <property type="entry name" value="PLipase_C/P1_nuclease_dom_sf"/>
</dbReference>
<keyword evidence="3" id="KW-0255">Endonuclease</keyword>
<dbReference type="Pfam" id="PF02265">
    <property type="entry name" value="S1-P1_nuclease"/>
    <property type="match status" value="1"/>
</dbReference>
<keyword evidence="1" id="KW-0540">Nuclease</keyword>
<evidence type="ECO:0000256" key="4">
    <source>
        <dbReference type="ARBA" id="ARBA00022801"/>
    </source>
</evidence>
<evidence type="ECO:0000313" key="8">
    <source>
        <dbReference type="Proteomes" id="UP001501175"/>
    </source>
</evidence>
<evidence type="ECO:0000256" key="2">
    <source>
        <dbReference type="ARBA" id="ARBA00022723"/>
    </source>
</evidence>
<dbReference type="PANTHER" id="PTHR33146:SF10">
    <property type="entry name" value="STRAND-SPECIFIC NUCLEASE, PUTATIVE-RELATED"/>
    <property type="match status" value="1"/>
</dbReference>
<dbReference type="PANTHER" id="PTHR33146">
    <property type="entry name" value="ENDONUCLEASE 4"/>
    <property type="match status" value="1"/>
</dbReference>
<sequence>MKARLMYKLCWLGLLVLCLPIQSYGWNRAGHMVTGSVAYRQLKASSRKDLVQVLSILRQHPEYQSRWAPRLNDRNLSEDERDEYLFMLAARWPDDIRSINRYHHSTWHYINYYYAPEQGIARTDTILPSGETILQAYDQNLSVLSGHAPDSTKAIALCWIFHLVGDIHMPLHTVAMVTSQYPKGDQGGNLVRIKVKPDGQTIGLHGFWDDLVQHSDDFRSASQTAIKISHAVSKRDRRRSRRGQMGDWAKDSFRLAVEKAYRNGTIRGSTDPNNGTLLPADYITTTEPVAERQAALAGLRLAKVLKTAV</sequence>